<comment type="caution">
    <text evidence="2">The sequence shown here is derived from an EMBL/GenBank/DDBJ whole genome shotgun (WGS) entry which is preliminary data.</text>
</comment>
<feature type="region of interest" description="Disordered" evidence="1">
    <location>
        <begin position="35"/>
        <end position="59"/>
    </location>
</feature>
<dbReference type="AlphaFoldDB" id="A0A9W8EAX3"/>
<evidence type="ECO:0000256" key="1">
    <source>
        <dbReference type="SAM" id="MobiDB-lite"/>
    </source>
</evidence>
<protein>
    <submittedName>
        <fullName evidence="2">Uncharacterized protein</fullName>
    </submittedName>
</protein>
<dbReference type="Proteomes" id="UP001151582">
    <property type="component" value="Unassembled WGS sequence"/>
</dbReference>
<organism evidence="2 3">
    <name type="scientific">Dimargaris verticillata</name>
    <dbReference type="NCBI Taxonomy" id="2761393"/>
    <lineage>
        <taxon>Eukaryota</taxon>
        <taxon>Fungi</taxon>
        <taxon>Fungi incertae sedis</taxon>
        <taxon>Zoopagomycota</taxon>
        <taxon>Kickxellomycotina</taxon>
        <taxon>Dimargaritomycetes</taxon>
        <taxon>Dimargaritales</taxon>
        <taxon>Dimargaritaceae</taxon>
        <taxon>Dimargaris</taxon>
    </lineage>
</organism>
<reference evidence="2" key="1">
    <citation type="submission" date="2022-07" db="EMBL/GenBank/DDBJ databases">
        <title>Phylogenomic reconstructions and comparative analyses of Kickxellomycotina fungi.</title>
        <authorList>
            <person name="Reynolds N.K."/>
            <person name="Stajich J.E."/>
            <person name="Barry K."/>
            <person name="Grigoriev I.V."/>
            <person name="Crous P."/>
            <person name="Smith M.E."/>
        </authorList>
    </citation>
    <scope>NUCLEOTIDE SEQUENCE</scope>
    <source>
        <strain evidence="2">RSA 567</strain>
    </source>
</reference>
<name>A0A9W8EAX3_9FUNG</name>
<evidence type="ECO:0000313" key="2">
    <source>
        <dbReference type="EMBL" id="KAJ1983142.1"/>
    </source>
</evidence>
<evidence type="ECO:0000313" key="3">
    <source>
        <dbReference type="Proteomes" id="UP001151582"/>
    </source>
</evidence>
<gene>
    <name evidence="2" type="ORF">H4R34_001456</name>
</gene>
<keyword evidence="3" id="KW-1185">Reference proteome</keyword>
<accession>A0A9W8EAX3</accession>
<sequence length="102" mass="10864">MAFYMPKPIPVLARSGHTQGSAFYSTSLRAASHSQSSFDTTGNMPCPYPGTISSPPPPLSVATEGGYRPLVHYATDGSGASSFGWMPSRARQLETIVEDPNE</sequence>
<proteinExistence type="predicted"/>
<dbReference type="EMBL" id="JANBQB010000068">
    <property type="protein sequence ID" value="KAJ1983142.1"/>
    <property type="molecule type" value="Genomic_DNA"/>
</dbReference>